<keyword evidence="5" id="KW-1185">Reference proteome</keyword>
<feature type="region of interest" description="Disordered" evidence="2">
    <location>
        <begin position="162"/>
        <end position="183"/>
    </location>
</feature>
<dbReference type="Gene3D" id="1.10.238.10">
    <property type="entry name" value="EF-hand"/>
    <property type="match status" value="1"/>
</dbReference>
<dbReference type="SUPFAM" id="SSF47473">
    <property type="entry name" value="EF-hand"/>
    <property type="match status" value="1"/>
</dbReference>
<dbReference type="InterPro" id="IPR018247">
    <property type="entry name" value="EF_Hand_1_Ca_BS"/>
</dbReference>
<dbReference type="EMBL" id="LSYV01000083">
    <property type="protein sequence ID" value="KXZ43708.1"/>
    <property type="molecule type" value="Genomic_DNA"/>
</dbReference>
<dbReference type="PROSITE" id="PS00018">
    <property type="entry name" value="EF_HAND_1"/>
    <property type="match status" value="1"/>
</dbReference>
<proteinExistence type="predicted"/>
<dbReference type="GO" id="GO:0005509">
    <property type="term" value="F:calcium ion binding"/>
    <property type="evidence" value="ECO:0007669"/>
    <property type="project" value="InterPro"/>
</dbReference>
<dbReference type="InterPro" id="IPR002048">
    <property type="entry name" value="EF_hand_dom"/>
</dbReference>
<accession>A0A150G1J2</accession>
<feature type="domain" description="EF-hand" evidence="3">
    <location>
        <begin position="78"/>
        <end position="113"/>
    </location>
</feature>
<gene>
    <name evidence="4" type="ORF">GPECTOR_82g242</name>
</gene>
<organism evidence="4 5">
    <name type="scientific">Gonium pectorale</name>
    <name type="common">Green alga</name>
    <dbReference type="NCBI Taxonomy" id="33097"/>
    <lineage>
        <taxon>Eukaryota</taxon>
        <taxon>Viridiplantae</taxon>
        <taxon>Chlorophyta</taxon>
        <taxon>core chlorophytes</taxon>
        <taxon>Chlorophyceae</taxon>
        <taxon>CS clade</taxon>
        <taxon>Chlamydomonadales</taxon>
        <taxon>Volvocaceae</taxon>
        <taxon>Gonium</taxon>
    </lineage>
</organism>
<reference evidence="5" key="1">
    <citation type="journal article" date="2016" name="Nat. Commun.">
        <title>The Gonium pectorale genome demonstrates co-option of cell cycle regulation during the evolution of multicellularity.</title>
        <authorList>
            <person name="Hanschen E.R."/>
            <person name="Marriage T.N."/>
            <person name="Ferris P.J."/>
            <person name="Hamaji T."/>
            <person name="Toyoda A."/>
            <person name="Fujiyama A."/>
            <person name="Neme R."/>
            <person name="Noguchi H."/>
            <person name="Minakuchi Y."/>
            <person name="Suzuki M."/>
            <person name="Kawai-Toyooka H."/>
            <person name="Smith D.R."/>
            <person name="Sparks H."/>
            <person name="Anderson J."/>
            <person name="Bakaric R."/>
            <person name="Luria V."/>
            <person name="Karger A."/>
            <person name="Kirschner M.W."/>
            <person name="Durand P.M."/>
            <person name="Michod R.E."/>
            <person name="Nozaki H."/>
            <person name="Olson B.J."/>
        </authorList>
    </citation>
    <scope>NUCLEOTIDE SEQUENCE [LARGE SCALE GENOMIC DNA]</scope>
    <source>
        <strain evidence="5">NIES-2863</strain>
    </source>
</reference>
<keyword evidence="1" id="KW-0106">Calcium</keyword>
<dbReference type="STRING" id="33097.A0A150G1J2"/>
<protein>
    <recommendedName>
        <fullName evidence="3">EF-hand domain-containing protein</fullName>
    </recommendedName>
</protein>
<sequence>MSFFGLTSLGPQDTIKDAAKTSQEYIFHTIPVDDYVDQFNKYLIGESDISVALEVDGSTHIVRAKLGDILKDVLGRQPRKFELDAWFTHLDFDRSGVMGLDEYLKGLDRLIAFSAGTVSPATFTSFDTQRVTHIHHTRVDYEPQSTLRGPLTTAQEVGWHATKPAPPEAATRHTLGSTDVSRGEGRDAASYYGHFICGGAT</sequence>
<evidence type="ECO:0000313" key="4">
    <source>
        <dbReference type="EMBL" id="KXZ43708.1"/>
    </source>
</evidence>
<evidence type="ECO:0000313" key="5">
    <source>
        <dbReference type="Proteomes" id="UP000075714"/>
    </source>
</evidence>
<evidence type="ECO:0000259" key="3">
    <source>
        <dbReference type="PROSITE" id="PS50222"/>
    </source>
</evidence>
<name>A0A150G1J2_GONPE</name>
<dbReference type="InterPro" id="IPR011992">
    <property type="entry name" value="EF-hand-dom_pair"/>
</dbReference>
<dbReference type="PROSITE" id="PS50222">
    <property type="entry name" value="EF_HAND_2"/>
    <property type="match status" value="1"/>
</dbReference>
<comment type="caution">
    <text evidence="4">The sequence shown here is derived from an EMBL/GenBank/DDBJ whole genome shotgun (WGS) entry which is preliminary data.</text>
</comment>
<evidence type="ECO:0000256" key="2">
    <source>
        <dbReference type="SAM" id="MobiDB-lite"/>
    </source>
</evidence>
<dbReference type="AlphaFoldDB" id="A0A150G1J2"/>
<dbReference type="Proteomes" id="UP000075714">
    <property type="component" value="Unassembled WGS sequence"/>
</dbReference>
<evidence type="ECO:0000256" key="1">
    <source>
        <dbReference type="ARBA" id="ARBA00022837"/>
    </source>
</evidence>
<dbReference type="OrthoDB" id="191686at2759"/>